<evidence type="ECO:0000256" key="14">
    <source>
        <dbReference type="SAM" id="Coils"/>
    </source>
</evidence>
<dbReference type="Proteomes" id="UP000030993">
    <property type="component" value="Unassembled WGS sequence"/>
</dbReference>
<dbReference type="InterPro" id="IPR002146">
    <property type="entry name" value="ATP_synth_b/b'su_bac/chlpt"/>
</dbReference>
<keyword evidence="8 12" id="KW-0472">Membrane</keyword>
<dbReference type="RefSeq" id="WP_027397628.1">
    <property type="nucleotide sequence ID" value="NZ_CAMKSO010000132.1"/>
</dbReference>
<evidence type="ECO:0000256" key="11">
    <source>
        <dbReference type="ARBA" id="ARBA00037847"/>
    </source>
</evidence>
<sequence length="167" mass="18627">MIDINATLIAQMLNFLVLVVLLRIFAYKPIVKMLKEREERIAGSIKKADDDAAAAEATLKQYQEQLAGARVKAQEIIDKAEKRTREDHEASMQTTKAEIDQMKHAAQQEIQRERALAVEKLKGQVAALSIAAAEKIVSKNIDAAENEALIKEFIDQLDKDKIGDLPC</sequence>
<evidence type="ECO:0000256" key="7">
    <source>
        <dbReference type="ARBA" id="ARBA00023065"/>
    </source>
</evidence>
<dbReference type="NCBIfam" id="TIGR01144">
    <property type="entry name" value="ATP_synt_b"/>
    <property type="match status" value="1"/>
</dbReference>
<dbReference type="PANTHER" id="PTHR33445:SF2">
    <property type="entry name" value="ATP SYNTHASE SUBUNIT B', CHLOROPLASTIC"/>
    <property type="match status" value="1"/>
</dbReference>
<dbReference type="InterPro" id="IPR028987">
    <property type="entry name" value="ATP_synth_B-like_membr_sf"/>
</dbReference>
<evidence type="ECO:0000256" key="13">
    <source>
        <dbReference type="RuleBase" id="RU003848"/>
    </source>
</evidence>
<keyword evidence="16" id="KW-1185">Reference proteome</keyword>
<dbReference type="CDD" id="cd06503">
    <property type="entry name" value="ATP-synt_Fo_b"/>
    <property type="match status" value="1"/>
</dbReference>
<dbReference type="GO" id="GO:0005886">
    <property type="term" value="C:plasma membrane"/>
    <property type="evidence" value="ECO:0007669"/>
    <property type="project" value="UniProtKB-SubCell"/>
</dbReference>
<dbReference type="InterPro" id="IPR050059">
    <property type="entry name" value="ATP_synthase_B_chain"/>
</dbReference>
<comment type="similarity">
    <text evidence="1 12 13">Belongs to the ATPase B chain family.</text>
</comment>
<keyword evidence="9 12" id="KW-0066">ATP synthesis</keyword>
<comment type="subcellular location">
    <subcellularLocation>
        <location evidence="12">Cell membrane</location>
        <topology evidence="12">Single-pass membrane protein</topology>
    </subcellularLocation>
    <subcellularLocation>
        <location evidence="11">Endomembrane system</location>
        <topology evidence="11">Single-pass membrane protein</topology>
    </subcellularLocation>
</comment>
<dbReference type="GO" id="GO:0046933">
    <property type="term" value="F:proton-transporting ATP synthase activity, rotational mechanism"/>
    <property type="evidence" value="ECO:0007669"/>
    <property type="project" value="UniProtKB-UniRule"/>
</dbReference>
<feature type="transmembrane region" description="Helical" evidence="12">
    <location>
        <begin position="6"/>
        <end position="27"/>
    </location>
</feature>
<dbReference type="STRING" id="82374.NZ47_05145"/>
<comment type="caution">
    <text evidence="15">The sequence shown here is derived from an EMBL/GenBank/DDBJ whole genome shotgun (WGS) entry which is preliminary data.</text>
</comment>
<evidence type="ECO:0000256" key="8">
    <source>
        <dbReference type="ARBA" id="ARBA00023136"/>
    </source>
</evidence>
<evidence type="ECO:0000256" key="2">
    <source>
        <dbReference type="ARBA" id="ARBA00022448"/>
    </source>
</evidence>
<evidence type="ECO:0000256" key="9">
    <source>
        <dbReference type="ARBA" id="ARBA00023310"/>
    </source>
</evidence>
<dbReference type="eggNOG" id="COG0711">
    <property type="taxonomic scope" value="Bacteria"/>
</dbReference>
<evidence type="ECO:0000256" key="4">
    <source>
        <dbReference type="ARBA" id="ARBA00022692"/>
    </source>
</evidence>
<dbReference type="InterPro" id="IPR005864">
    <property type="entry name" value="ATP_synth_F0_bsu_bac"/>
</dbReference>
<keyword evidence="2 12" id="KW-0813">Transport</keyword>
<evidence type="ECO:0000256" key="3">
    <source>
        <dbReference type="ARBA" id="ARBA00022547"/>
    </source>
</evidence>
<feature type="coiled-coil region" evidence="14">
    <location>
        <begin position="45"/>
        <end position="112"/>
    </location>
</feature>
<dbReference type="EMBL" id="JSCE01000100">
    <property type="protein sequence ID" value="KHM52371.1"/>
    <property type="molecule type" value="Genomic_DNA"/>
</dbReference>
<evidence type="ECO:0000256" key="10">
    <source>
        <dbReference type="ARBA" id="ARBA00025198"/>
    </source>
</evidence>
<keyword evidence="7 12" id="KW-0406">Ion transport</keyword>
<proteinExistence type="inferred from homology"/>
<keyword evidence="3 12" id="KW-0138">CF(0)</keyword>
<keyword evidence="6 12" id="KW-1133">Transmembrane helix</keyword>
<dbReference type="Pfam" id="PF00430">
    <property type="entry name" value="ATP-synt_B"/>
    <property type="match status" value="1"/>
</dbReference>
<dbReference type="HAMAP" id="MF_01398">
    <property type="entry name" value="ATP_synth_b_bprime"/>
    <property type="match status" value="1"/>
</dbReference>
<name>A0A0B2K0M2_9FIRM</name>
<evidence type="ECO:0000256" key="1">
    <source>
        <dbReference type="ARBA" id="ARBA00005513"/>
    </source>
</evidence>
<keyword evidence="14" id="KW-0175">Coiled coil</keyword>
<comment type="function">
    <text evidence="12">Component of the F(0) channel, it forms part of the peripheral stalk, linking F(1) to F(0).</text>
</comment>
<dbReference type="GO" id="GO:0045259">
    <property type="term" value="C:proton-transporting ATP synthase complex"/>
    <property type="evidence" value="ECO:0007669"/>
    <property type="project" value="UniProtKB-KW"/>
</dbReference>
<gene>
    <name evidence="12" type="primary">atpF</name>
    <name evidence="15" type="ORF">NZ47_05145</name>
</gene>
<evidence type="ECO:0000256" key="6">
    <source>
        <dbReference type="ARBA" id="ARBA00022989"/>
    </source>
</evidence>
<evidence type="ECO:0000256" key="12">
    <source>
        <dbReference type="HAMAP-Rule" id="MF_01398"/>
    </source>
</evidence>
<evidence type="ECO:0000256" key="5">
    <source>
        <dbReference type="ARBA" id="ARBA00022781"/>
    </source>
</evidence>
<dbReference type="SUPFAM" id="SSF81573">
    <property type="entry name" value="F1F0 ATP synthase subunit B, membrane domain"/>
    <property type="match status" value="1"/>
</dbReference>
<dbReference type="PANTHER" id="PTHR33445">
    <property type="entry name" value="ATP SYNTHASE SUBUNIT B', CHLOROPLASTIC"/>
    <property type="match status" value="1"/>
</dbReference>
<protein>
    <recommendedName>
        <fullName evidence="12">ATP synthase subunit b</fullName>
    </recommendedName>
    <alternativeName>
        <fullName evidence="12">ATP synthase F(0) sector subunit b</fullName>
    </alternativeName>
    <alternativeName>
        <fullName evidence="12">ATPase subunit I</fullName>
    </alternativeName>
    <alternativeName>
        <fullName evidence="12">F-type ATPase subunit b</fullName>
        <shortName evidence="12">F-ATPase subunit b</shortName>
    </alternativeName>
</protein>
<evidence type="ECO:0000313" key="15">
    <source>
        <dbReference type="EMBL" id="KHM52371.1"/>
    </source>
</evidence>
<dbReference type="AlphaFoldDB" id="A0A0B2K0M2"/>
<accession>A0A0B2K0M2</accession>
<dbReference type="GO" id="GO:0012505">
    <property type="term" value="C:endomembrane system"/>
    <property type="evidence" value="ECO:0007669"/>
    <property type="project" value="UniProtKB-SubCell"/>
</dbReference>
<evidence type="ECO:0000313" key="16">
    <source>
        <dbReference type="Proteomes" id="UP000030993"/>
    </source>
</evidence>
<dbReference type="Gene3D" id="6.10.250.1580">
    <property type="match status" value="1"/>
</dbReference>
<comment type="subunit">
    <text evidence="12">F-type ATPases have 2 components, F(1) - the catalytic core - and F(0) - the membrane proton channel. F(1) has five subunits: alpha(3), beta(3), gamma(1), delta(1), epsilon(1). F(0) has three main subunits: a(1), b(2) and c(10-14). The alpha and beta chains form an alternating ring which encloses part of the gamma chain. F(1) is attached to F(0) by a central stalk formed by the gamma and epsilon chains, while a peripheral stalk is formed by the delta and b chains.</text>
</comment>
<keyword evidence="5 12" id="KW-0375">Hydrogen ion transport</keyword>
<keyword evidence="12" id="KW-1003">Cell membrane</keyword>
<dbReference type="GO" id="GO:0046961">
    <property type="term" value="F:proton-transporting ATPase activity, rotational mechanism"/>
    <property type="evidence" value="ECO:0007669"/>
    <property type="project" value="TreeGrafter"/>
</dbReference>
<comment type="function">
    <text evidence="10 12">F(1)F(0) ATP synthase produces ATP from ADP in the presence of a proton or sodium gradient. F-type ATPases consist of two structural domains, F(1) containing the extramembraneous catalytic core and F(0) containing the membrane proton channel, linked together by a central stalk and a peripheral stalk. During catalysis, ATP synthesis in the catalytic domain of F(1) is coupled via a rotary mechanism of the central stalk subunits to proton translocation.</text>
</comment>
<organism evidence="15 16">
    <name type="scientific">Anaerovibrio lipolyticus</name>
    <dbReference type="NCBI Taxonomy" id="82374"/>
    <lineage>
        <taxon>Bacteria</taxon>
        <taxon>Bacillati</taxon>
        <taxon>Bacillota</taxon>
        <taxon>Negativicutes</taxon>
        <taxon>Selenomonadales</taxon>
        <taxon>Selenomonadaceae</taxon>
        <taxon>Anaerovibrio</taxon>
    </lineage>
</organism>
<reference evidence="15 16" key="1">
    <citation type="journal article" date="2013" name="PLoS ONE">
        <title>Identification and characterization of three novel lipases belonging to families II and V from Anaerovibrio lipolyticus 5ST.</title>
        <authorList>
            <person name="Prive F."/>
            <person name="Kaderbhai N.N."/>
            <person name="Girdwood S."/>
            <person name="Worgan H.J."/>
            <person name="Pinloche E."/>
            <person name="Scollan N.D."/>
            <person name="Huws S.A."/>
            <person name="Newbold C.J."/>
        </authorList>
    </citation>
    <scope>NUCLEOTIDE SEQUENCE [LARGE SCALE GENOMIC DNA]</scope>
    <source>
        <strain evidence="15 16">5S</strain>
    </source>
</reference>
<keyword evidence="4 12" id="KW-0812">Transmembrane</keyword>